<comment type="caution">
    <text evidence="1">The sequence shown here is derived from an EMBL/GenBank/DDBJ whole genome shotgun (WGS) entry which is preliminary data.</text>
</comment>
<dbReference type="EMBL" id="VLKI01000037">
    <property type="protein sequence ID" value="TWH77857.1"/>
    <property type="molecule type" value="Genomic_DNA"/>
</dbReference>
<dbReference type="OrthoDB" id="8403777at2"/>
<dbReference type="RefSeq" id="WP_144546830.1">
    <property type="nucleotide sequence ID" value="NZ_VLKI01000037.1"/>
</dbReference>
<sequence>MIDAQNGKTVELLEQDRDGGYYAIKGFLYQFDQTIMKVLENQDSEVNFENEQDIDYEDFVIQIKHKETQVYQPSKVKSPIVQLIRLFEKDNSKKFCLYCHFKDTTPHEKVFSLEELNKVLGNKKDDFSQEVKSDFINSFVIKFLHDYEAQFEELLDLIEKTYDLREKEMILYYHAIFRSEIFRLVIREKSVRCISKAVLDSLISKNQELIFYSIYGNYLSRESYEKLIRKTFFTHKTINIPNFERLFIIDANQSWELSDLHNMIHKISSKYYRKDKSPAPFICFRNINAEALNILKQELIDMELTFSDGTCFDGDRFRMEKLLNVSDNNIRVRFIREEYINELISRISIHEIYQFFISNSIDISSKHKHIKVQLEEIVQINSILN</sequence>
<name>A0A562J3Y5_9BACI</name>
<dbReference type="GeneID" id="65406612"/>
<protein>
    <recommendedName>
        <fullName evidence="3">DUF4297 domain-containing protein</fullName>
    </recommendedName>
</protein>
<accession>A0A562J3Y5</accession>
<dbReference type="AlphaFoldDB" id="A0A562J3Y5"/>
<evidence type="ECO:0000313" key="2">
    <source>
        <dbReference type="Proteomes" id="UP000318667"/>
    </source>
</evidence>
<dbReference type="Proteomes" id="UP000318667">
    <property type="component" value="Unassembled WGS sequence"/>
</dbReference>
<organism evidence="1 2">
    <name type="scientific">Cytobacillus oceanisediminis</name>
    <dbReference type="NCBI Taxonomy" id="665099"/>
    <lineage>
        <taxon>Bacteria</taxon>
        <taxon>Bacillati</taxon>
        <taxon>Bacillota</taxon>
        <taxon>Bacilli</taxon>
        <taxon>Bacillales</taxon>
        <taxon>Bacillaceae</taxon>
        <taxon>Cytobacillus</taxon>
    </lineage>
</organism>
<keyword evidence="2" id="KW-1185">Reference proteome</keyword>
<evidence type="ECO:0000313" key="1">
    <source>
        <dbReference type="EMBL" id="TWH77857.1"/>
    </source>
</evidence>
<reference evidence="1 2" key="1">
    <citation type="journal article" date="2015" name="Stand. Genomic Sci.">
        <title>Genomic Encyclopedia of Bacterial and Archaeal Type Strains, Phase III: the genomes of soil and plant-associated and newly described type strains.</title>
        <authorList>
            <person name="Whitman W.B."/>
            <person name="Woyke T."/>
            <person name="Klenk H.P."/>
            <person name="Zhou Y."/>
            <person name="Lilburn T.G."/>
            <person name="Beck B.J."/>
            <person name="De Vos P."/>
            <person name="Vandamme P."/>
            <person name="Eisen J.A."/>
            <person name="Garrity G."/>
            <person name="Hugenholtz P."/>
            <person name="Kyrpides N.C."/>
        </authorList>
    </citation>
    <scope>NUCLEOTIDE SEQUENCE [LARGE SCALE GENOMIC DNA]</scope>
    <source>
        <strain evidence="1 2">CGMCC 1.10115</strain>
    </source>
</reference>
<proteinExistence type="predicted"/>
<gene>
    <name evidence="1" type="ORF">IQ19_05562</name>
</gene>
<evidence type="ECO:0008006" key="3">
    <source>
        <dbReference type="Google" id="ProtNLM"/>
    </source>
</evidence>